<organism evidence="1">
    <name type="scientific">bioreactor metagenome</name>
    <dbReference type="NCBI Taxonomy" id="1076179"/>
    <lineage>
        <taxon>unclassified sequences</taxon>
        <taxon>metagenomes</taxon>
        <taxon>ecological metagenomes</taxon>
    </lineage>
</organism>
<accession>A0A645FZQ7</accession>
<dbReference type="EMBL" id="VSSQ01067496">
    <property type="protein sequence ID" value="MPN19875.1"/>
    <property type="molecule type" value="Genomic_DNA"/>
</dbReference>
<comment type="caution">
    <text evidence="1">The sequence shown here is derived from an EMBL/GenBank/DDBJ whole genome shotgun (WGS) entry which is preliminary data.</text>
</comment>
<evidence type="ECO:0000313" key="1">
    <source>
        <dbReference type="EMBL" id="MPN19875.1"/>
    </source>
</evidence>
<proteinExistence type="predicted"/>
<gene>
    <name evidence="1" type="ORF">SDC9_167250</name>
</gene>
<dbReference type="AlphaFoldDB" id="A0A645FZQ7"/>
<name>A0A645FZQ7_9ZZZZ</name>
<reference evidence="1" key="1">
    <citation type="submission" date="2019-08" db="EMBL/GenBank/DDBJ databases">
        <authorList>
            <person name="Kucharzyk K."/>
            <person name="Murdoch R.W."/>
            <person name="Higgins S."/>
            <person name="Loffler F."/>
        </authorList>
    </citation>
    <scope>NUCLEOTIDE SEQUENCE</scope>
</reference>
<protein>
    <submittedName>
        <fullName evidence="1">Uncharacterized protein</fullName>
    </submittedName>
</protein>
<sequence>MIRADGEIITHQHDAQVGLGEYGGVACHAVYSV</sequence>